<name>A0ABX9E5E7_9PSEU</name>
<keyword evidence="3" id="KW-1185">Reference proteome</keyword>
<dbReference type="EMBL" id="QLTT01000005">
    <property type="protein sequence ID" value="RAS64595.1"/>
    <property type="molecule type" value="Genomic_DNA"/>
</dbReference>
<keyword evidence="1" id="KW-0732">Signal</keyword>
<reference evidence="2 3" key="1">
    <citation type="submission" date="2018-06" db="EMBL/GenBank/DDBJ databases">
        <title>Genomic Encyclopedia of Type Strains, Phase IV (KMG-IV): sequencing the most valuable type-strain genomes for metagenomic binning, comparative biology and taxonomic classification.</title>
        <authorList>
            <person name="Goeker M."/>
        </authorList>
    </citation>
    <scope>NUCLEOTIDE SEQUENCE [LARGE SCALE GENOMIC DNA]</scope>
    <source>
        <strain evidence="2 3">DSM 45479</strain>
    </source>
</reference>
<dbReference type="Proteomes" id="UP000248714">
    <property type="component" value="Unassembled WGS sequence"/>
</dbReference>
<organism evidence="2 3">
    <name type="scientific">Lentzea atacamensis</name>
    <dbReference type="NCBI Taxonomy" id="531938"/>
    <lineage>
        <taxon>Bacteria</taxon>
        <taxon>Bacillati</taxon>
        <taxon>Actinomycetota</taxon>
        <taxon>Actinomycetes</taxon>
        <taxon>Pseudonocardiales</taxon>
        <taxon>Pseudonocardiaceae</taxon>
        <taxon>Lentzea</taxon>
    </lineage>
</organism>
<gene>
    <name evidence="2" type="ORF">C8D87_10582</name>
</gene>
<evidence type="ECO:0000313" key="3">
    <source>
        <dbReference type="Proteomes" id="UP000248714"/>
    </source>
</evidence>
<evidence type="ECO:0000313" key="2">
    <source>
        <dbReference type="EMBL" id="RAS64595.1"/>
    </source>
</evidence>
<feature type="signal peptide" evidence="1">
    <location>
        <begin position="1"/>
        <end position="27"/>
    </location>
</feature>
<proteinExistence type="predicted"/>
<sequence>MSRATRLLAAASACATVLGMSATPALAAPAPEATAAAYVFTDGLVTEALVAENGEIRQPMHASGFTATHPGWDVRLSDEAAAPGLPKQDVRLRASQDATSSSAGNKGFLSIIDGHSSEVPLVVVNYVSGGVSCSPGGVWHSHAGQVRLWVRDLGHELYEVDWWNSEAKSLFDGGGPADRPYDGLISTTVKLNSLDKLDQLTGYGPFAKYQGRTHGGGKSLEVVITQTERGGATKTYRILAGASVATC</sequence>
<evidence type="ECO:0000256" key="1">
    <source>
        <dbReference type="SAM" id="SignalP"/>
    </source>
</evidence>
<dbReference type="RefSeq" id="WP_112228336.1">
    <property type="nucleotide sequence ID" value="NZ_QLTT01000005.1"/>
</dbReference>
<protein>
    <submittedName>
        <fullName evidence="2">Uncharacterized protein</fullName>
    </submittedName>
</protein>
<accession>A0ABX9E5E7</accession>
<feature type="chain" id="PRO_5046327604" evidence="1">
    <location>
        <begin position="28"/>
        <end position="247"/>
    </location>
</feature>
<comment type="caution">
    <text evidence="2">The sequence shown here is derived from an EMBL/GenBank/DDBJ whole genome shotgun (WGS) entry which is preliminary data.</text>
</comment>